<dbReference type="EMBL" id="JBHLUN010000005">
    <property type="protein sequence ID" value="MFC0408089.1"/>
    <property type="molecule type" value="Genomic_DNA"/>
</dbReference>
<dbReference type="InterPro" id="IPR013424">
    <property type="entry name" value="Ice-binding_C"/>
</dbReference>
<evidence type="ECO:0000313" key="3">
    <source>
        <dbReference type="EMBL" id="MFC0408089.1"/>
    </source>
</evidence>
<feature type="chain" id="PRO_5045690871" evidence="1">
    <location>
        <begin position="24"/>
        <end position="217"/>
    </location>
</feature>
<gene>
    <name evidence="3" type="ORF">ACFFGY_07495</name>
</gene>
<evidence type="ECO:0000313" key="4">
    <source>
        <dbReference type="Proteomes" id="UP001589865"/>
    </source>
</evidence>
<feature type="domain" description="Ice-binding protein C-terminal" evidence="2">
    <location>
        <begin position="189"/>
        <end position="212"/>
    </location>
</feature>
<evidence type="ECO:0000256" key="1">
    <source>
        <dbReference type="SAM" id="SignalP"/>
    </source>
</evidence>
<keyword evidence="1" id="KW-0732">Signal</keyword>
<name>A0ABV6JR48_9PROT</name>
<protein>
    <submittedName>
        <fullName evidence="3">PEP-CTERM sorting domain-containing protein</fullName>
    </submittedName>
</protein>
<comment type="caution">
    <text evidence="3">The sequence shown here is derived from an EMBL/GenBank/DDBJ whole genome shotgun (WGS) entry which is preliminary data.</text>
</comment>
<evidence type="ECO:0000259" key="2">
    <source>
        <dbReference type="Pfam" id="PF07589"/>
    </source>
</evidence>
<dbReference type="Proteomes" id="UP001589865">
    <property type="component" value="Unassembled WGS sequence"/>
</dbReference>
<dbReference type="Pfam" id="PF07589">
    <property type="entry name" value="PEP-CTERM"/>
    <property type="match status" value="1"/>
</dbReference>
<sequence length="217" mass="22130">MKRLLTAVLAGLLAAGGASPASANVVFTFTQTGMATPAAGTPEAEPTVFTTLALEVTDGAYAAGLNLQQSSTGLSPPFASVPGLVGLRLHVDGIINPIDYGFDEFMAPVSPLSGVAREISLLSDPGSLLAGQIHVNTSEHEVWLFFDGTAGASGTFATDSGGGCFFGPPYCSFTGGLTSTATTDPRTVSVPEPASLALFGSALLGLGAIRRRRRPRD</sequence>
<keyword evidence="4" id="KW-1185">Reference proteome</keyword>
<organism evidence="3 4">
    <name type="scientific">Roseomonas elaeocarpi</name>
    <dbReference type="NCBI Taxonomy" id="907779"/>
    <lineage>
        <taxon>Bacteria</taxon>
        <taxon>Pseudomonadati</taxon>
        <taxon>Pseudomonadota</taxon>
        <taxon>Alphaproteobacteria</taxon>
        <taxon>Acetobacterales</taxon>
        <taxon>Roseomonadaceae</taxon>
        <taxon>Roseomonas</taxon>
    </lineage>
</organism>
<dbReference type="RefSeq" id="WP_377043829.1">
    <property type="nucleotide sequence ID" value="NZ_JBHLUN010000005.1"/>
</dbReference>
<proteinExistence type="predicted"/>
<feature type="signal peptide" evidence="1">
    <location>
        <begin position="1"/>
        <end position="23"/>
    </location>
</feature>
<accession>A0ABV6JR48</accession>
<reference evidence="3 4" key="1">
    <citation type="submission" date="2024-09" db="EMBL/GenBank/DDBJ databases">
        <authorList>
            <person name="Sun Q."/>
            <person name="Mori K."/>
        </authorList>
    </citation>
    <scope>NUCLEOTIDE SEQUENCE [LARGE SCALE GENOMIC DNA]</scope>
    <source>
        <strain evidence="3 4">TBRC 5777</strain>
    </source>
</reference>
<dbReference type="NCBIfam" id="TIGR02595">
    <property type="entry name" value="PEP_CTERM"/>
    <property type="match status" value="1"/>
</dbReference>